<comment type="caution">
    <text evidence="1">The sequence shown here is derived from an EMBL/GenBank/DDBJ whole genome shotgun (WGS) entry which is preliminary data.</text>
</comment>
<organism evidence="1 2">
    <name type="scientific">Reticulomyxa filosa</name>
    <dbReference type="NCBI Taxonomy" id="46433"/>
    <lineage>
        <taxon>Eukaryota</taxon>
        <taxon>Sar</taxon>
        <taxon>Rhizaria</taxon>
        <taxon>Retaria</taxon>
        <taxon>Foraminifera</taxon>
        <taxon>Monothalamids</taxon>
        <taxon>Reticulomyxidae</taxon>
        <taxon>Reticulomyxa</taxon>
    </lineage>
</organism>
<keyword evidence="2" id="KW-1185">Reference proteome</keyword>
<evidence type="ECO:0000313" key="2">
    <source>
        <dbReference type="Proteomes" id="UP000023152"/>
    </source>
</evidence>
<reference evidence="1 2" key="1">
    <citation type="journal article" date="2013" name="Curr. Biol.">
        <title>The Genome of the Foraminiferan Reticulomyxa filosa.</title>
        <authorList>
            <person name="Glockner G."/>
            <person name="Hulsmann N."/>
            <person name="Schleicher M."/>
            <person name="Noegel A.A."/>
            <person name="Eichinger L."/>
            <person name="Gallinger C."/>
            <person name="Pawlowski J."/>
            <person name="Sierra R."/>
            <person name="Euteneuer U."/>
            <person name="Pillet L."/>
            <person name="Moustafa A."/>
            <person name="Platzer M."/>
            <person name="Groth M."/>
            <person name="Szafranski K."/>
            <person name="Schliwa M."/>
        </authorList>
    </citation>
    <scope>NUCLEOTIDE SEQUENCE [LARGE SCALE GENOMIC DNA]</scope>
</reference>
<name>X6P142_RETFI</name>
<gene>
    <name evidence="1" type="ORF">RFI_04830</name>
</gene>
<sequence length="180" mass="21708">MNMNVKIKEPNGHMGWSTVEEINYHNNTFSFLLIVSFSIKKIFSPIHHFNFAEKFVQAVYLDILNIKILKLNLFLCIYHRKKDQIEQKKVNKQSNSIWKTILEKLQNMSDYAKFMSINKEKNVLSDNKKSDEKEILCNVSLWESKWKILFYRYKTKSIKFKMKNKRKYTKMKFKFDGNDI</sequence>
<dbReference type="Proteomes" id="UP000023152">
    <property type="component" value="Unassembled WGS sequence"/>
</dbReference>
<evidence type="ECO:0000313" key="1">
    <source>
        <dbReference type="EMBL" id="ETO32285.1"/>
    </source>
</evidence>
<dbReference type="AlphaFoldDB" id="X6P142"/>
<proteinExistence type="predicted"/>
<dbReference type="EMBL" id="ASPP01004321">
    <property type="protein sequence ID" value="ETO32285.1"/>
    <property type="molecule type" value="Genomic_DNA"/>
</dbReference>
<accession>X6P142</accession>
<protein>
    <submittedName>
        <fullName evidence="1">Uncharacterized protein</fullName>
    </submittedName>
</protein>